<dbReference type="CDD" id="cd18673">
    <property type="entry name" value="PIN_XRN1-2-like"/>
    <property type="match status" value="1"/>
</dbReference>
<keyword evidence="3" id="KW-0269">Exonuclease</keyword>
<comment type="similarity">
    <text evidence="4">Belongs to the 5'-3' exonuclease family.</text>
</comment>
<accession>A0AA88HC22</accession>
<organism evidence="7 8">
    <name type="scientific">Artemia franciscana</name>
    <name type="common">Brine shrimp</name>
    <name type="synonym">Artemia sanfranciscana</name>
    <dbReference type="NCBI Taxonomy" id="6661"/>
    <lineage>
        <taxon>Eukaryota</taxon>
        <taxon>Metazoa</taxon>
        <taxon>Ecdysozoa</taxon>
        <taxon>Arthropoda</taxon>
        <taxon>Crustacea</taxon>
        <taxon>Branchiopoda</taxon>
        <taxon>Anostraca</taxon>
        <taxon>Artemiidae</taxon>
        <taxon>Artemia</taxon>
    </lineage>
</organism>
<feature type="domain" description="Xrn1 helical" evidence="6">
    <location>
        <begin position="274"/>
        <end position="346"/>
    </location>
</feature>
<evidence type="ECO:0000259" key="6">
    <source>
        <dbReference type="Pfam" id="PF17846"/>
    </source>
</evidence>
<evidence type="ECO:0000256" key="4">
    <source>
        <dbReference type="ARBA" id="ARBA00038299"/>
    </source>
</evidence>
<gene>
    <name evidence="7" type="ORF">QYM36_016214</name>
</gene>
<dbReference type="InterPro" id="IPR041412">
    <property type="entry name" value="Xrn1_helical"/>
</dbReference>
<keyword evidence="2" id="KW-0378">Hydrolase</keyword>
<sequence>MGVLKFLKWLSQRHPILNREIVETDPPKIDNLYLDTNCIIHNCSRKHRKDTDKKDVEDKIINHVLRCIDELIRVVRPKNLIFISIDGVAPMAKLRGQRALRALAVSKTHKKREESEESNLEAKSEFNRNAITPGTEFMEKLLKELHLAISSRINSNSSWKKCNVIISGPRVPGEGEHKIIGYMREQLSQAPSLRHCIYGSDADLIILGLCTHLPCVSVLREDVQRVNGRIKRKEDVQRVNGRIKRKFIFVDLKVYRELIDMEFEEVKEKITFPYSLQNIIDDWMVLTFLVGNDFIPKLSYFSVSVLPLVYRKYKSILPELNGYITCNGVLDLNRYEKLLSVLADIPKSQKTSKGKYQQDLNVGKSMQYTKKPLAGLVDSHIESDEQK</sequence>
<dbReference type="GO" id="GO:0000956">
    <property type="term" value="P:nuclear-transcribed mRNA catabolic process"/>
    <property type="evidence" value="ECO:0007669"/>
    <property type="project" value="TreeGrafter"/>
</dbReference>
<dbReference type="GO" id="GO:0005634">
    <property type="term" value="C:nucleus"/>
    <property type="evidence" value="ECO:0007669"/>
    <property type="project" value="TreeGrafter"/>
</dbReference>
<dbReference type="GO" id="GO:0004534">
    <property type="term" value="F:5'-3' RNA exonuclease activity"/>
    <property type="evidence" value="ECO:0007669"/>
    <property type="project" value="TreeGrafter"/>
</dbReference>
<dbReference type="InterPro" id="IPR004859">
    <property type="entry name" value="Xrn1_N"/>
</dbReference>
<keyword evidence="1" id="KW-0540">Nuclease</keyword>
<feature type="domain" description="Xrn1 N-terminal" evidence="5">
    <location>
        <begin position="1"/>
        <end position="222"/>
    </location>
</feature>
<keyword evidence="8" id="KW-1185">Reference proteome</keyword>
<evidence type="ECO:0000256" key="1">
    <source>
        <dbReference type="ARBA" id="ARBA00022722"/>
    </source>
</evidence>
<evidence type="ECO:0000256" key="2">
    <source>
        <dbReference type="ARBA" id="ARBA00022801"/>
    </source>
</evidence>
<evidence type="ECO:0000259" key="5">
    <source>
        <dbReference type="Pfam" id="PF03159"/>
    </source>
</evidence>
<dbReference type="PANTHER" id="PTHR12341:SF7">
    <property type="entry name" value="5'-3' EXORIBONUCLEASE 1"/>
    <property type="match status" value="1"/>
</dbReference>
<dbReference type="InterPro" id="IPR027073">
    <property type="entry name" value="5_3_exoribonuclease"/>
</dbReference>
<dbReference type="Gene3D" id="3.40.50.12390">
    <property type="match status" value="2"/>
</dbReference>
<proteinExistence type="inferred from homology"/>
<evidence type="ECO:0000256" key="3">
    <source>
        <dbReference type="ARBA" id="ARBA00022839"/>
    </source>
</evidence>
<dbReference type="Proteomes" id="UP001187531">
    <property type="component" value="Unassembled WGS sequence"/>
</dbReference>
<evidence type="ECO:0000313" key="7">
    <source>
        <dbReference type="EMBL" id="KAK2706113.1"/>
    </source>
</evidence>
<dbReference type="GO" id="GO:0016075">
    <property type="term" value="P:rRNA catabolic process"/>
    <property type="evidence" value="ECO:0007669"/>
    <property type="project" value="TreeGrafter"/>
</dbReference>
<evidence type="ECO:0000313" key="8">
    <source>
        <dbReference type="Proteomes" id="UP001187531"/>
    </source>
</evidence>
<comment type="caution">
    <text evidence="7">The sequence shown here is derived from an EMBL/GenBank/DDBJ whole genome shotgun (WGS) entry which is preliminary data.</text>
</comment>
<reference evidence="7" key="1">
    <citation type="submission" date="2023-07" db="EMBL/GenBank/DDBJ databases">
        <title>Chromosome-level genome assembly of Artemia franciscana.</title>
        <authorList>
            <person name="Jo E."/>
        </authorList>
    </citation>
    <scope>NUCLEOTIDE SEQUENCE</scope>
    <source>
        <tissue evidence="7">Whole body</tissue>
    </source>
</reference>
<dbReference type="EMBL" id="JAVRJZ010000020">
    <property type="protein sequence ID" value="KAK2706113.1"/>
    <property type="molecule type" value="Genomic_DNA"/>
</dbReference>
<dbReference type="PANTHER" id="PTHR12341">
    <property type="entry name" value="5'-&gt;3' EXORIBONUCLEASE"/>
    <property type="match status" value="1"/>
</dbReference>
<protein>
    <submittedName>
        <fullName evidence="7">Uncharacterized protein</fullName>
    </submittedName>
</protein>
<dbReference type="AlphaFoldDB" id="A0AA88HC22"/>
<dbReference type="Pfam" id="PF17846">
    <property type="entry name" value="XRN_M"/>
    <property type="match status" value="1"/>
</dbReference>
<dbReference type="Pfam" id="PF03159">
    <property type="entry name" value="XRN_N"/>
    <property type="match status" value="1"/>
</dbReference>
<name>A0AA88HC22_ARTSF</name>
<dbReference type="GO" id="GO:0003723">
    <property type="term" value="F:RNA binding"/>
    <property type="evidence" value="ECO:0007669"/>
    <property type="project" value="TreeGrafter"/>
</dbReference>